<dbReference type="InterPro" id="IPR036770">
    <property type="entry name" value="Ankyrin_rpt-contain_sf"/>
</dbReference>
<sequence>MDLQNQQSTQRTSLRYDAALRACRDGDLSTVQKLINEAQLFKDPKSLRKACENGTWGTGVKSSNVANDNESAYDTTDSIRLHTMLQTATTRSHTRIVVYLLDQFPARGLHIAEWEVVVNALGSGSMEMLTPFLAVDPDIVHWVDDRLGGTVFGVINRLVEEWEKKKALFELLVDHGADLNMLWRGSSVLDEALDEDCQDTIEWMIAHGAKRSYDMGTVES</sequence>
<dbReference type="SUPFAM" id="SSF48403">
    <property type="entry name" value="Ankyrin repeat"/>
    <property type="match status" value="1"/>
</dbReference>
<name>A0A6A6UQX6_9PEZI</name>
<organism evidence="1 2">
    <name type="scientific">Microthyrium microscopicum</name>
    <dbReference type="NCBI Taxonomy" id="703497"/>
    <lineage>
        <taxon>Eukaryota</taxon>
        <taxon>Fungi</taxon>
        <taxon>Dikarya</taxon>
        <taxon>Ascomycota</taxon>
        <taxon>Pezizomycotina</taxon>
        <taxon>Dothideomycetes</taxon>
        <taxon>Dothideomycetes incertae sedis</taxon>
        <taxon>Microthyriales</taxon>
        <taxon>Microthyriaceae</taxon>
        <taxon>Microthyrium</taxon>
    </lineage>
</organism>
<dbReference type="Proteomes" id="UP000799302">
    <property type="component" value="Unassembled WGS sequence"/>
</dbReference>
<gene>
    <name evidence="1" type="ORF">BT63DRAFT_419970</name>
</gene>
<dbReference type="EMBL" id="MU004230">
    <property type="protein sequence ID" value="KAF2674685.1"/>
    <property type="molecule type" value="Genomic_DNA"/>
</dbReference>
<evidence type="ECO:0008006" key="3">
    <source>
        <dbReference type="Google" id="ProtNLM"/>
    </source>
</evidence>
<protein>
    <recommendedName>
        <fullName evidence="3">Ankyrin</fullName>
    </recommendedName>
</protein>
<evidence type="ECO:0000313" key="1">
    <source>
        <dbReference type="EMBL" id="KAF2674685.1"/>
    </source>
</evidence>
<accession>A0A6A6UQX6</accession>
<proteinExistence type="predicted"/>
<dbReference type="AlphaFoldDB" id="A0A6A6UQX6"/>
<dbReference type="Gene3D" id="1.25.40.20">
    <property type="entry name" value="Ankyrin repeat-containing domain"/>
    <property type="match status" value="1"/>
</dbReference>
<keyword evidence="2" id="KW-1185">Reference proteome</keyword>
<dbReference type="OrthoDB" id="19174at2759"/>
<evidence type="ECO:0000313" key="2">
    <source>
        <dbReference type="Proteomes" id="UP000799302"/>
    </source>
</evidence>
<reference evidence="1" key="1">
    <citation type="journal article" date="2020" name="Stud. Mycol.">
        <title>101 Dothideomycetes genomes: a test case for predicting lifestyles and emergence of pathogens.</title>
        <authorList>
            <person name="Haridas S."/>
            <person name="Albert R."/>
            <person name="Binder M."/>
            <person name="Bloem J."/>
            <person name="Labutti K."/>
            <person name="Salamov A."/>
            <person name="Andreopoulos B."/>
            <person name="Baker S."/>
            <person name="Barry K."/>
            <person name="Bills G."/>
            <person name="Bluhm B."/>
            <person name="Cannon C."/>
            <person name="Castanera R."/>
            <person name="Culley D."/>
            <person name="Daum C."/>
            <person name="Ezra D."/>
            <person name="Gonzalez J."/>
            <person name="Henrissat B."/>
            <person name="Kuo A."/>
            <person name="Liang C."/>
            <person name="Lipzen A."/>
            <person name="Lutzoni F."/>
            <person name="Magnuson J."/>
            <person name="Mondo S."/>
            <person name="Nolan M."/>
            <person name="Ohm R."/>
            <person name="Pangilinan J."/>
            <person name="Park H.-J."/>
            <person name="Ramirez L."/>
            <person name="Alfaro M."/>
            <person name="Sun H."/>
            <person name="Tritt A."/>
            <person name="Yoshinaga Y."/>
            <person name="Zwiers L.-H."/>
            <person name="Turgeon B."/>
            <person name="Goodwin S."/>
            <person name="Spatafora J."/>
            <person name="Crous P."/>
            <person name="Grigoriev I."/>
        </authorList>
    </citation>
    <scope>NUCLEOTIDE SEQUENCE</scope>
    <source>
        <strain evidence="1">CBS 115976</strain>
    </source>
</reference>